<dbReference type="Pfam" id="PF00501">
    <property type="entry name" value="AMP-binding"/>
    <property type="match status" value="1"/>
</dbReference>
<dbReference type="InterPro" id="IPR036291">
    <property type="entry name" value="NAD(P)-bd_dom_sf"/>
</dbReference>
<name>A0ABX2FHE2_9PSEU</name>
<evidence type="ECO:0000259" key="3">
    <source>
        <dbReference type="PROSITE" id="PS50075"/>
    </source>
</evidence>
<dbReference type="CDD" id="cd05235">
    <property type="entry name" value="SDR_e1"/>
    <property type="match status" value="1"/>
</dbReference>
<dbReference type="InterPro" id="IPR025110">
    <property type="entry name" value="AMP-bd_C"/>
</dbReference>
<dbReference type="SUPFAM" id="SSF47336">
    <property type="entry name" value="ACP-like"/>
    <property type="match status" value="1"/>
</dbReference>
<dbReference type="InterPro" id="IPR010080">
    <property type="entry name" value="Thioester_reductase-like_dom"/>
</dbReference>
<dbReference type="CDD" id="cd05930">
    <property type="entry name" value="A_NRPS"/>
    <property type="match status" value="1"/>
</dbReference>
<sequence>MSSTAKSPRLALVRGTKVEFGDERTVVRLIEAQAARVPNDPAITFGDVTLTYREVDRRANALAGQLRDAGAGHGDFVPLLMTSGLEVPIGMIAAMKLGAPFVPMDVDWPAARIMDMVRAMAPPVVLCAGGTPPAELPAVITVDATTLPESDPGDLGPPAGLDDLAYGFYTSGSTGKPKCALNVHRGLRNRFFYMNKCFPERAGEVVLQTSTHVFDPTLWQLLWPLTNGSRTVVPRSTGLIDLASIIEVIERHQVTITDLVPSVFNVLVEMIDAEPSMAAHLRSVRDLVIGGEEMQAAAVQRFRALVPHVRITNTYGPTEAAIGMMFHEVRDADQEVVPIGLPIDNTCAAIVDGDMRPVQTGVVGHLYIGGECLGRGYLNEPAKTAAAFVDNPFAGLGTRRLYRTGDLAYLREDGLIGFRGRQDDQVKIAGLRVELGEIGTVLRAHPEVSEAKVVVHTEAEDKRLIAFVTTRGPVGPAELLDHARATLPAYMVPARITVLDAMPLLPNGKLDGVELARRASDRGTPAPAARNGDAISATERALAEIWTELLAMDPVTRSDNFFALGGDSLGAQRMVLAVKKRLGVGISIRDVVRAPDLAALAARIAGGGAAAGDSPGRDLELPDDIRAAAPPLPGPPAHVLLTGATGFVGAQLLHDLLTTTSANVHCLVRAPDVASGRRRLCETLAEYQLISRTPLDRMRVVPSDLTKPRLGIGEQTYEMLAETVDVIVHCGAVVNLVLDYAYHRKANVHGTREILRLAARRRTKPVHYISTLSVFGPAAYAGRMPIPELPAPDIEPPPDGYSLSKWVGEQLVVAAGERGVPLAVYRLGEVMPHSGTGVPNPRSLPDMLVGACLRLGVAPASPVVLDYTPIDYVGQMITAGVTTGASGVFHVLPPQAMLLNELLDSFSREFDLRTVSYREFWTMLEDAAQTGDPVYTRLLAAVPAAGADVDDATLLAELTTMFQDGSRVFSTARAAVLRAQNGMVSAPTGDEAVGRYVAYHRRLMRTVAPSATH</sequence>
<dbReference type="InterPro" id="IPR000873">
    <property type="entry name" value="AMP-dep_synth/lig_dom"/>
</dbReference>
<dbReference type="Proteomes" id="UP000763557">
    <property type="component" value="Unassembled WGS sequence"/>
</dbReference>
<evidence type="ECO:0000256" key="2">
    <source>
        <dbReference type="ARBA" id="ARBA00022553"/>
    </source>
</evidence>
<feature type="domain" description="Carrier" evidence="3">
    <location>
        <begin position="533"/>
        <end position="608"/>
    </location>
</feature>
<dbReference type="PANTHER" id="PTHR44845:SF6">
    <property type="entry name" value="BETA-ALANINE-ACTIVATING ENZYME"/>
    <property type="match status" value="1"/>
</dbReference>
<keyword evidence="5" id="KW-1185">Reference proteome</keyword>
<dbReference type="InterPro" id="IPR042099">
    <property type="entry name" value="ANL_N_sf"/>
</dbReference>
<keyword evidence="1" id="KW-0596">Phosphopantetheine</keyword>
<dbReference type="Gene3D" id="3.30.300.30">
    <property type="match status" value="1"/>
</dbReference>
<proteinExistence type="predicted"/>
<organism evidence="4 5">
    <name type="scientific">Kibdelosporangium persicum</name>
    <dbReference type="NCBI Taxonomy" id="2698649"/>
    <lineage>
        <taxon>Bacteria</taxon>
        <taxon>Bacillati</taxon>
        <taxon>Actinomycetota</taxon>
        <taxon>Actinomycetes</taxon>
        <taxon>Pseudonocardiales</taxon>
        <taxon>Pseudonocardiaceae</taxon>
        <taxon>Kibdelosporangium</taxon>
    </lineage>
</organism>
<dbReference type="InterPro" id="IPR013120">
    <property type="entry name" value="FAR_NAD-bd"/>
</dbReference>
<dbReference type="InterPro" id="IPR020806">
    <property type="entry name" value="PKS_PP-bd"/>
</dbReference>
<dbReference type="SUPFAM" id="SSF51735">
    <property type="entry name" value="NAD(P)-binding Rossmann-fold domains"/>
    <property type="match status" value="1"/>
</dbReference>
<dbReference type="Pfam" id="PF13193">
    <property type="entry name" value="AMP-binding_C"/>
    <property type="match status" value="1"/>
</dbReference>
<reference evidence="4 5" key="1">
    <citation type="submission" date="2020-01" db="EMBL/GenBank/DDBJ databases">
        <title>Kibdelosporangium persica a novel Actinomycetes from a hot desert in Iran.</title>
        <authorList>
            <person name="Safaei N."/>
            <person name="Zaburannyi N."/>
            <person name="Mueller R."/>
            <person name="Wink J."/>
        </authorList>
    </citation>
    <scope>NUCLEOTIDE SEQUENCE [LARGE SCALE GENOMIC DNA]</scope>
    <source>
        <strain evidence="4 5">4NS15</strain>
    </source>
</reference>
<dbReference type="NCBIfam" id="TIGR01746">
    <property type="entry name" value="Thioester-redct"/>
    <property type="match status" value="1"/>
</dbReference>
<evidence type="ECO:0000313" key="4">
    <source>
        <dbReference type="EMBL" id="NRN70687.1"/>
    </source>
</evidence>
<dbReference type="RefSeq" id="WP_173141817.1">
    <property type="nucleotide sequence ID" value="NZ_CBCSGW010000003.1"/>
</dbReference>
<dbReference type="EMBL" id="JAAATY010000042">
    <property type="protein sequence ID" value="NRN70687.1"/>
    <property type="molecule type" value="Genomic_DNA"/>
</dbReference>
<dbReference type="SMART" id="SM00823">
    <property type="entry name" value="PKS_PP"/>
    <property type="match status" value="1"/>
</dbReference>
<dbReference type="Pfam" id="PF07993">
    <property type="entry name" value="NAD_binding_4"/>
    <property type="match status" value="1"/>
</dbReference>
<dbReference type="NCBIfam" id="TIGR01733">
    <property type="entry name" value="AA-adenyl-dom"/>
    <property type="match status" value="1"/>
</dbReference>
<evidence type="ECO:0000256" key="1">
    <source>
        <dbReference type="ARBA" id="ARBA00022450"/>
    </source>
</evidence>
<dbReference type="PANTHER" id="PTHR44845">
    <property type="entry name" value="CARRIER DOMAIN-CONTAINING PROTEIN"/>
    <property type="match status" value="1"/>
</dbReference>
<dbReference type="InterPro" id="IPR036736">
    <property type="entry name" value="ACP-like_sf"/>
</dbReference>
<protein>
    <submittedName>
        <fullName evidence="4">Non-ribosomal siderophore peptide synthetase</fullName>
    </submittedName>
</protein>
<evidence type="ECO:0000313" key="5">
    <source>
        <dbReference type="Proteomes" id="UP000763557"/>
    </source>
</evidence>
<dbReference type="InterPro" id="IPR010071">
    <property type="entry name" value="AA_adenyl_dom"/>
</dbReference>
<keyword evidence="2" id="KW-0597">Phosphoprotein</keyword>
<dbReference type="Pfam" id="PF00550">
    <property type="entry name" value="PP-binding"/>
    <property type="match status" value="1"/>
</dbReference>
<dbReference type="Gene3D" id="3.40.50.720">
    <property type="entry name" value="NAD(P)-binding Rossmann-like Domain"/>
    <property type="match status" value="1"/>
</dbReference>
<dbReference type="Gene3D" id="3.40.50.12780">
    <property type="entry name" value="N-terminal domain of ligase-like"/>
    <property type="match status" value="1"/>
</dbReference>
<dbReference type="SUPFAM" id="SSF56801">
    <property type="entry name" value="Acetyl-CoA synthetase-like"/>
    <property type="match status" value="1"/>
</dbReference>
<dbReference type="InterPro" id="IPR009081">
    <property type="entry name" value="PP-bd_ACP"/>
</dbReference>
<dbReference type="Gene3D" id="1.10.1200.10">
    <property type="entry name" value="ACP-like"/>
    <property type="match status" value="1"/>
</dbReference>
<comment type="caution">
    <text evidence="4">The sequence shown here is derived from an EMBL/GenBank/DDBJ whole genome shotgun (WGS) entry which is preliminary data.</text>
</comment>
<dbReference type="InterPro" id="IPR045851">
    <property type="entry name" value="AMP-bd_C_sf"/>
</dbReference>
<dbReference type="PROSITE" id="PS50075">
    <property type="entry name" value="CARRIER"/>
    <property type="match status" value="1"/>
</dbReference>
<gene>
    <name evidence="4" type="ORF">GC106_79580</name>
</gene>
<accession>A0ABX2FHE2</accession>